<evidence type="ECO:0000313" key="3">
    <source>
        <dbReference type="Proteomes" id="UP000002028"/>
    </source>
</evidence>
<dbReference type="KEGG" id="sli:Slin_4192"/>
<dbReference type="HOGENOM" id="CLU_163411_0_0_10"/>
<dbReference type="EMBL" id="CP001769">
    <property type="protein sequence ID" value="ADB40177.1"/>
    <property type="molecule type" value="Genomic_DNA"/>
</dbReference>
<gene>
    <name evidence="2" type="ordered locus">Slin_4192</name>
</gene>
<dbReference type="STRING" id="504472.Slin_4192"/>
<feature type="compositionally biased region" description="Low complexity" evidence="1">
    <location>
        <begin position="53"/>
        <end position="71"/>
    </location>
</feature>
<dbReference type="Proteomes" id="UP000002028">
    <property type="component" value="Chromosome"/>
</dbReference>
<keyword evidence="3" id="KW-1185">Reference proteome</keyword>
<accession>D2QKL1</accession>
<organism evidence="2 3">
    <name type="scientific">Spirosoma linguale (strain ATCC 33905 / DSM 74 / LMG 10896 / Claus 1)</name>
    <dbReference type="NCBI Taxonomy" id="504472"/>
    <lineage>
        <taxon>Bacteria</taxon>
        <taxon>Pseudomonadati</taxon>
        <taxon>Bacteroidota</taxon>
        <taxon>Cytophagia</taxon>
        <taxon>Cytophagales</taxon>
        <taxon>Cytophagaceae</taxon>
        <taxon>Spirosoma</taxon>
    </lineage>
</organism>
<dbReference type="AlphaFoldDB" id="D2QKL1"/>
<proteinExistence type="predicted"/>
<protein>
    <submittedName>
        <fullName evidence="2">Uncharacterized protein</fullName>
    </submittedName>
</protein>
<sequence>MALLNGLTYSLTRHRYNQLSAQVVTKAYELNEIMKRFLFGLLAMALSAGAYAQSNQSPTMQQSTSTTDTRQANPAQPKVKMNRQQRMKMEAGIDTTLPKNRKQRRLPPDSLRRGGATKVDSVRR</sequence>
<feature type="region of interest" description="Disordered" evidence="1">
    <location>
        <begin position="52"/>
        <end position="124"/>
    </location>
</feature>
<evidence type="ECO:0000256" key="1">
    <source>
        <dbReference type="SAM" id="MobiDB-lite"/>
    </source>
</evidence>
<name>D2QKL1_SPILD</name>
<reference evidence="2 3" key="1">
    <citation type="journal article" date="2010" name="Stand. Genomic Sci.">
        <title>Complete genome sequence of Spirosoma linguale type strain (1).</title>
        <authorList>
            <person name="Lail K."/>
            <person name="Sikorski J."/>
            <person name="Saunders E."/>
            <person name="Lapidus A."/>
            <person name="Glavina Del Rio T."/>
            <person name="Copeland A."/>
            <person name="Tice H."/>
            <person name="Cheng J.-F."/>
            <person name="Lucas S."/>
            <person name="Nolan M."/>
            <person name="Bruce D."/>
            <person name="Goodwin L."/>
            <person name="Pitluck S."/>
            <person name="Ivanova N."/>
            <person name="Mavromatis K."/>
            <person name="Ovchinnikova G."/>
            <person name="Pati A."/>
            <person name="Chen A."/>
            <person name="Palaniappan K."/>
            <person name="Land M."/>
            <person name="Hauser L."/>
            <person name="Chang Y.-J."/>
            <person name="Jeffries C.D."/>
            <person name="Chain P."/>
            <person name="Brettin T."/>
            <person name="Detter J.C."/>
            <person name="Schuetze A."/>
            <person name="Rohde M."/>
            <person name="Tindall B.J."/>
            <person name="Goeker M."/>
            <person name="Bristow J."/>
            <person name="Eisen J.A."/>
            <person name="Markowitz V."/>
            <person name="Hugenholtz P."/>
            <person name="Kyrpides N.C."/>
            <person name="Klenk H.-P."/>
            <person name="Chen F."/>
        </authorList>
    </citation>
    <scope>NUCLEOTIDE SEQUENCE [LARGE SCALE GENOMIC DNA]</scope>
    <source>
        <strain evidence="3">ATCC 33905 / DSM 74 / LMG 10896 / Claus 1</strain>
    </source>
</reference>
<dbReference type="eggNOG" id="ENOG5033IWR">
    <property type="taxonomic scope" value="Bacteria"/>
</dbReference>
<evidence type="ECO:0000313" key="2">
    <source>
        <dbReference type="EMBL" id="ADB40177.1"/>
    </source>
</evidence>